<dbReference type="SUPFAM" id="SSF81606">
    <property type="entry name" value="PP2C-like"/>
    <property type="match status" value="1"/>
</dbReference>
<dbReference type="SMART" id="SM00331">
    <property type="entry name" value="PP2C_SIG"/>
    <property type="match status" value="1"/>
</dbReference>
<evidence type="ECO:0000259" key="2">
    <source>
        <dbReference type="PROSITE" id="PS51746"/>
    </source>
</evidence>
<dbReference type="InterPro" id="IPR036457">
    <property type="entry name" value="PPM-type-like_dom_sf"/>
</dbReference>
<dbReference type="Gene3D" id="3.60.40.10">
    <property type="entry name" value="PPM-type phosphatase domain"/>
    <property type="match status" value="1"/>
</dbReference>
<feature type="transmembrane region" description="Helical" evidence="1">
    <location>
        <begin position="339"/>
        <end position="360"/>
    </location>
</feature>
<dbReference type="SUPFAM" id="SSF101898">
    <property type="entry name" value="NHL repeat"/>
    <property type="match status" value="1"/>
</dbReference>
<dbReference type="PANTHER" id="PTHR13832:SF827">
    <property type="entry name" value="PROTEIN PHOSPHATASE 1L"/>
    <property type="match status" value="1"/>
</dbReference>
<dbReference type="InterPro" id="IPR015655">
    <property type="entry name" value="PP2C"/>
</dbReference>
<dbReference type="Pfam" id="PF13672">
    <property type="entry name" value="PP2C_2"/>
    <property type="match status" value="1"/>
</dbReference>
<proteinExistence type="predicted"/>
<evidence type="ECO:0000256" key="1">
    <source>
        <dbReference type="SAM" id="Phobius"/>
    </source>
</evidence>
<keyword evidence="1" id="KW-1133">Transmembrane helix</keyword>
<dbReference type="EMBL" id="CADCTO010000080">
    <property type="protein sequence ID" value="CAA9223539.1"/>
    <property type="molecule type" value="Genomic_DNA"/>
</dbReference>
<feature type="domain" description="PPM-type phosphatase" evidence="2">
    <location>
        <begin position="8"/>
        <end position="272"/>
    </location>
</feature>
<dbReference type="InterPro" id="IPR001932">
    <property type="entry name" value="PPM-type_phosphatase-like_dom"/>
</dbReference>
<gene>
    <name evidence="3" type="ORF">AVDCRST_MAG63-628</name>
</gene>
<reference evidence="3" key="1">
    <citation type="submission" date="2020-02" db="EMBL/GenBank/DDBJ databases">
        <authorList>
            <person name="Meier V. D."/>
        </authorList>
    </citation>
    <scope>NUCLEOTIDE SEQUENCE</scope>
    <source>
        <strain evidence="3">AVDCRST_MAG63</strain>
    </source>
</reference>
<dbReference type="AlphaFoldDB" id="A0A6J4HH89"/>
<sequence length="537" mass="56242">MTSALKISVGARTDTGRTRSVNEDAVAVLDVAQDGLNADAAFVVADGMGGMQSGDVASREAVRVAGDALRRHLVGPEPDGAGALVDALRSANERVYALSSNRRAAAPADDSPTLVLPEAEPPGVMGTTCVAGVVRRGVLHLAHVGDSRAYLLRTGRLSRLTRDHSFVEERVLAGDLTEEEARRSRFRNMITRAIGIEGQVEPELRTEVMEAGDLVLVCTDGLTTMLSDSDIEAALSGVEGGPADLDRAAGALVDAANRKGGHDNITVLLLRADAAAQGVPDLPINGVVGGARANRLRPIRTADEGPADAPAPRAADLDAAAARSDTVRPLARPKRTSPLLGLLAIVGALALVLGAALGFWPDLRRRALAALGAPVLGPRAAPVPDLSRLRYSPPERFASTLARGDLLAYSPRGYLYFVAFGQGRVIGLSRAGQVLHTRSVAQLGESPVTPNPAPRNHIFMTTDVQGNVYLSHTRRKVIEKKDPEGRLLATITGLLRPEAVAVDEDGNLYVVDANDIKILRARPAGEGSAQAGGEPGP</sequence>
<dbReference type="SMART" id="SM00332">
    <property type="entry name" value="PP2Cc"/>
    <property type="match status" value="1"/>
</dbReference>
<evidence type="ECO:0000313" key="3">
    <source>
        <dbReference type="EMBL" id="CAA9223539.1"/>
    </source>
</evidence>
<organism evidence="3">
    <name type="scientific">uncultured Armatimonadetes bacterium</name>
    <dbReference type="NCBI Taxonomy" id="157466"/>
    <lineage>
        <taxon>Bacteria</taxon>
        <taxon>Bacillati</taxon>
        <taxon>Armatimonadota</taxon>
        <taxon>environmental samples</taxon>
    </lineage>
</organism>
<name>A0A6J4HH89_9BACT</name>
<keyword evidence="1" id="KW-0812">Transmembrane</keyword>
<dbReference type="PANTHER" id="PTHR13832">
    <property type="entry name" value="PROTEIN PHOSPHATASE 2C"/>
    <property type="match status" value="1"/>
</dbReference>
<dbReference type="CDD" id="cd00143">
    <property type="entry name" value="PP2Cc"/>
    <property type="match status" value="1"/>
</dbReference>
<accession>A0A6J4HH89</accession>
<protein>
    <submittedName>
        <fullName evidence="3">Protein serine/threonine phosphatase PrpC, regulation of stationary phase</fullName>
    </submittedName>
</protein>
<dbReference type="GO" id="GO:0004722">
    <property type="term" value="F:protein serine/threonine phosphatase activity"/>
    <property type="evidence" value="ECO:0007669"/>
    <property type="project" value="InterPro"/>
</dbReference>
<dbReference type="InterPro" id="IPR011042">
    <property type="entry name" value="6-blade_b-propeller_TolB-like"/>
</dbReference>
<keyword evidence="1" id="KW-0472">Membrane</keyword>
<dbReference type="PROSITE" id="PS51746">
    <property type="entry name" value="PPM_2"/>
    <property type="match status" value="1"/>
</dbReference>
<dbReference type="Gene3D" id="2.120.10.30">
    <property type="entry name" value="TolB, C-terminal domain"/>
    <property type="match status" value="1"/>
</dbReference>